<sequence>MSRIPVFMFALIAFCSHISKADEYQVPSQALQDVVNQNKKVSTRLSGNNQWLAVLSPKSHIEIQTLAKAELKLAGLRLSPEQLLPSRIKSQYISIELIDLTTVSPSKPPKKRSILLATTNIVKVNFSPDSRFISYIGISEQGAHLYVYDIEKQITQKLTKTRLNASLGLKYQWLHNSLGVLTNIASVNNDSTETLNELGPNISKTSSQKAPRRTYQDLLKNTQDDENFTLLTQSQLTLLSLNGDINLIGPPDINIGYQLSPSDEYILVRRISPPFSHMVKYYDFAQSVELFDIAGNQLKTLAQLESSEFRPSGSDSVRKGPRQIHWRSDKPDTIAFVKALDKGDANVKVQNRDQLLQISAPFNGEAKGLLKTPWRIKKVQWGEKALGMITEKNSSKKQIRVSFFDSNQASELKLWYQKALRDTYSDPGKVLSQRGEINGKAYGKLISIKDDTLLHYGLGASAQGYQPFLKSLPINLTSEPKLTFSSETLWKSSVNKLETVRYVLNRAPLKLIINRQTSENPSHLVLIDAETKTEKILYQAARDLSQYAGMSRQLVTYKRADGLPLSGNLYLPAGYKKEDGPLPVLMWAYPREFKNSKVAGQVNFSPNQYSYISPKGPIPFVAKGFAVFDRVAMPIIGTGKEKPNDSFRAQLIDNAAAAIDTLVHMGIADRKRIAIGGHSYGAFMVVNLLAHSDLFAAGIARSGAYNRSLTPFGFQNEKRNFWEAPSLYQQISPFTHADKIDEPLLIMHGEMDSNSGTYPMQSTRLFKAIRGLGGNARLVTFPYESHSYKAKESILHMLWEQEMWLDEHVSHKTNAPDTAVSFH</sequence>
<dbReference type="KEGG" id="spsw:Sps_02522"/>
<evidence type="ECO:0000313" key="4">
    <source>
        <dbReference type="EMBL" id="AQS37676.1"/>
    </source>
</evidence>
<dbReference type="SUPFAM" id="SSF82171">
    <property type="entry name" value="DPP6 N-terminal domain-like"/>
    <property type="match status" value="1"/>
</dbReference>
<protein>
    <submittedName>
        <fullName evidence="4">Glutamyl peptidase</fullName>
    </submittedName>
</protein>
<accession>A0A1S6HQ70</accession>
<dbReference type="EMBL" id="CP014782">
    <property type="protein sequence ID" value="AQS37676.1"/>
    <property type="molecule type" value="Genomic_DNA"/>
</dbReference>
<dbReference type="GO" id="GO:0004252">
    <property type="term" value="F:serine-type endopeptidase activity"/>
    <property type="evidence" value="ECO:0007669"/>
    <property type="project" value="TreeGrafter"/>
</dbReference>
<feature type="chain" id="PRO_5013340424" evidence="2">
    <location>
        <begin position="22"/>
        <end position="823"/>
    </location>
</feature>
<reference evidence="4 5" key="1">
    <citation type="submission" date="2016-03" db="EMBL/GenBank/DDBJ databases">
        <title>Complete genome sequence of Shewanella psychrophila WP2, a deep sea bacterium isolated from west Pacific sediment.</title>
        <authorList>
            <person name="Xu G."/>
            <person name="Jian H."/>
        </authorList>
    </citation>
    <scope>NUCLEOTIDE SEQUENCE [LARGE SCALE GENOMIC DNA]</scope>
    <source>
        <strain evidence="4 5">WP2</strain>
    </source>
</reference>
<dbReference type="Pfam" id="PF00326">
    <property type="entry name" value="Peptidase_S9"/>
    <property type="match status" value="1"/>
</dbReference>
<feature type="signal peptide" evidence="2">
    <location>
        <begin position="1"/>
        <end position="21"/>
    </location>
</feature>
<dbReference type="Proteomes" id="UP000189545">
    <property type="component" value="Chromosome"/>
</dbReference>
<name>A0A1S6HQ70_9GAMM</name>
<evidence type="ECO:0000256" key="2">
    <source>
        <dbReference type="SAM" id="SignalP"/>
    </source>
</evidence>
<keyword evidence="5" id="KW-1185">Reference proteome</keyword>
<dbReference type="InterPro" id="IPR029058">
    <property type="entry name" value="AB_hydrolase_fold"/>
</dbReference>
<evidence type="ECO:0000313" key="5">
    <source>
        <dbReference type="Proteomes" id="UP000189545"/>
    </source>
</evidence>
<organism evidence="4 5">
    <name type="scientific">Shewanella psychrophila</name>
    <dbReference type="NCBI Taxonomy" id="225848"/>
    <lineage>
        <taxon>Bacteria</taxon>
        <taxon>Pseudomonadati</taxon>
        <taxon>Pseudomonadota</taxon>
        <taxon>Gammaproteobacteria</taxon>
        <taxon>Alteromonadales</taxon>
        <taxon>Shewanellaceae</taxon>
        <taxon>Shewanella</taxon>
    </lineage>
</organism>
<dbReference type="Gene3D" id="3.40.50.1820">
    <property type="entry name" value="alpha/beta hydrolase"/>
    <property type="match status" value="1"/>
</dbReference>
<keyword evidence="1" id="KW-0378">Hydrolase</keyword>
<feature type="domain" description="Peptidase S9 prolyl oligopeptidase catalytic" evidence="3">
    <location>
        <begin position="653"/>
        <end position="810"/>
    </location>
</feature>
<dbReference type="PANTHER" id="PTHR42776">
    <property type="entry name" value="SERINE PEPTIDASE S9 FAMILY MEMBER"/>
    <property type="match status" value="1"/>
</dbReference>
<dbReference type="InterPro" id="IPR001375">
    <property type="entry name" value="Peptidase_S9_cat"/>
</dbReference>
<dbReference type="SUPFAM" id="SSF53474">
    <property type="entry name" value="alpha/beta-Hydrolases"/>
    <property type="match status" value="1"/>
</dbReference>
<dbReference type="STRING" id="225848.Sps_02522"/>
<dbReference type="RefSeq" id="WP_077752814.1">
    <property type="nucleotide sequence ID" value="NZ_CP014782.1"/>
</dbReference>
<dbReference type="OrthoDB" id="6388416at2"/>
<dbReference type="PANTHER" id="PTHR42776:SF28">
    <property type="entry name" value="GLUTAMYL ENDOPEPTIDASE, CHLOROPLASTIC-RELATED"/>
    <property type="match status" value="1"/>
</dbReference>
<dbReference type="AlphaFoldDB" id="A0A1S6HQ70"/>
<keyword evidence="2" id="KW-0732">Signal</keyword>
<gene>
    <name evidence="4" type="ORF">Sps_02522</name>
</gene>
<proteinExistence type="predicted"/>
<dbReference type="GO" id="GO:0006508">
    <property type="term" value="P:proteolysis"/>
    <property type="evidence" value="ECO:0007669"/>
    <property type="project" value="InterPro"/>
</dbReference>
<evidence type="ECO:0000256" key="1">
    <source>
        <dbReference type="ARBA" id="ARBA00022801"/>
    </source>
</evidence>
<evidence type="ECO:0000259" key="3">
    <source>
        <dbReference type="Pfam" id="PF00326"/>
    </source>
</evidence>